<protein>
    <submittedName>
        <fullName evidence="2">Uncharacterized protein</fullName>
    </submittedName>
</protein>
<evidence type="ECO:0000313" key="3">
    <source>
        <dbReference type="Proteomes" id="UP001152803"/>
    </source>
</evidence>
<keyword evidence="3" id="KW-1185">Reference proteome</keyword>
<comment type="caution">
    <text evidence="2">The sequence shown here is derived from an EMBL/GenBank/DDBJ whole genome shotgun (WGS) entry which is preliminary data.</text>
</comment>
<feature type="region of interest" description="Disordered" evidence="1">
    <location>
        <begin position="69"/>
        <end position="93"/>
    </location>
</feature>
<accession>A0A9Q1E1H9</accession>
<name>A0A9Q1E1H9_CONCO</name>
<sequence>MATKPASPYSARTRSRQTSFRKMASLLLPAPVIGPVYNTSPFPPLPPFSAAATNSPTCHLLKTCCTRPPRKRRGGTKRSVWSRAPTPTSWMSSVQDATRSPQCSATLRPWCCVWAAPQCCVSPLVGKHVSQKDAHSGGSSISFISVRRGERWGWTAGLQ</sequence>
<dbReference type="OrthoDB" id="10553661at2759"/>
<dbReference type="EMBL" id="JAFJMO010000001">
    <property type="protein sequence ID" value="KAJ8287913.1"/>
    <property type="molecule type" value="Genomic_DNA"/>
</dbReference>
<evidence type="ECO:0000313" key="2">
    <source>
        <dbReference type="EMBL" id="KAJ8287913.1"/>
    </source>
</evidence>
<proteinExistence type="predicted"/>
<organism evidence="2 3">
    <name type="scientific">Conger conger</name>
    <name type="common">Conger eel</name>
    <name type="synonym">Muraena conger</name>
    <dbReference type="NCBI Taxonomy" id="82655"/>
    <lineage>
        <taxon>Eukaryota</taxon>
        <taxon>Metazoa</taxon>
        <taxon>Chordata</taxon>
        <taxon>Craniata</taxon>
        <taxon>Vertebrata</taxon>
        <taxon>Euteleostomi</taxon>
        <taxon>Actinopterygii</taxon>
        <taxon>Neopterygii</taxon>
        <taxon>Teleostei</taxon>
        <taxon>Anguilliformes</taxon>
        <taxon>Congridae</taxon>
        <taxon>Conger</taxon>
    </lineage>
</organism>
<reference evidence="2" key="1">
    <citation type="journal article" date="2023" name="Science">
        <title>Genome structures resolve the early diversification of teleost fishes.</title>
        <authorList>
            <person name="Parey E."/>
            <person name="Louis A."/>
            <person name="Montfort J."/>
            <person name="Bouchez O."/>
            <person name="Roques C."/>
            <person name="Iampietro C."/>
            <person name="Lluch J."/>
            <person name="Castinel A."/>
            <person name="Donnadieu C."/>
            <person name="Desvignes T."/>
            <person name="Floi Bucao C."/>
            <person name="Jouanno E."/>
            <person name="Wen M."/>
            <person name="Mejri S."/>
            <person name="Dirks R."/>
            <person name="Jansen H."/>
            <person name="Henkel C."/>
            <person name="Chen W.J."/>
            <person name="Zahm M."/>
            <person name="Cabau C."/>
            <person name="Klopp C."/>
            <person name="Thompson A.W."/>
            <person name="Robinson-Rechavi M."/>
            <person name="Braasch I."/>
            <person name="Lecointre G."/>
            <person name="Bobe J."/>
            <person name="Postlethwait J.H."/>
            <person name="Berthelot C."/>
            <person name="Roest Crollius H."/>
            <person name="Guiguen Y."/>
        </authorList>
    </citation>
    <scope>NUCLEOTIDE SEQUENCE</scope>
    <source>
        <strain evidence="2">Concon-B</strain>
    </source>
</reference>
<gene>
    <name evidence="2" type="ORF">COCON_G00005720</name>
</gene>
<evidence type="ECO:0000256" key="1">
    <source>
        <dbReference type="SAM" id="MobiDB-lite"/>
    </source>
</evidence>
<dbReference type="Proteomes" id="UP001152803">
    <property type="component" value="Unassembled WGS sequence"/>
</dbReference>
<dbReference type="AlphaFoldDB" id="A0A9Q1E1H9"/>